<dbReference type="Proteomes" id="UP000199170">
    <property type="component" value="Unassembled WGS sequence"/>
</dbReference>
<name>A0A1H3GLL2_9EURY</name>
<gene>
    <name evidence="1" type="ORF">SAMN04487946_105236</name>
</gene>
<evidence type="ECO:0000313" key="2">
    <source>
        <dbReference type="Proteomes" id="UP000199170"/>
    </source>
</evidence>
<dbReference type="AlphaFoldDB" id="A0A1H3GLL2"/>
<organism evidence="1 2">
    <name type="scientific">Halobellus clavatus</name>
    <dbReference type="NCBI Taxonomy" id="660517"/>
    <lineage>
        <taxon>Archaea</taxon>
        <taxon>Methanobacteriati</taxon>
        <taxon>Methanobacteriota</taxon>
        <taxon>Stenosarchaea group</taxon>
        <taxon>Halobacteria</taxon>
        <taxon>Halobacteriales</taxon>
        <taxon>Haloferacaceae</taxon>
        <taxon>Halobellus</taxon>
    </lineage>
</organism>
<keyword evidence="2" id="KW-1185">Reference proteome</keyword>
<accession>A0A1H3GLL2</accession>
<sequence>MVDRPDEDASAAEIARWMEEDFGEALAEGIEQATEEDEDDEHDE</sequence>
<dbReference type="EMBL" id="FNPB01000005">
    <property type="protein sequence ID" value="SDY03997.1"/>
    <property type="molecule type" value="Genomic_DNA"/>
</dbReference>
<protein>
    <submittedName>
        <fullName evidence="1">Uncharacterized protein</fullName>
    </submittedName>
</protein>
<dbReference type="RefSeq" id="WP_281241839.1">
    <property type="nucleotide sequence ID" value="NZ_FNPB01000005.1"/>
</dbReference>
<reference evidence="2" key="1">
    <citation type="submission" date="2016-10" db="EMBL/GenBank/DDBJ databases">
        <authorList>
            <person name="Varghese N."/>
            <person name="Submissions S."/>
        </authorList>
    </citation>
    <scope>NUCLEOTIDE SEQUENCE [LARGE SCALE GENOMIC DNA]</scope>
    <source>
        <strain evidence="2">CGMCC 1.10118</strain>
    </source>
</reference>
<proteinExistence type="predicted"/>
<evidence type="ECO:0000313" key="1">
    <source>
        <dbReference type="EMBL" id="SDY03997.1"/>
    </source>
</evidence>